<gene>
    <name evidence="1" type="ORF">AW10_01705</name>
</gene>
<evidence type="ECO:0000313" key="1">
    <source>
        <dbReference type="EMBL" id="EXI80562.1"/>
    </source>
</evidence>
<name>A0A011PU68_9PROT</name>
<sequence length="64" mass="6965">MTKTRHRHPSSRPPRFLSLVDGVADKVEAVSGGSMSAMTLRTVAALAVGLEQMKPFRRGVEDDL</sequence>
<protein>
    <submittedName>
        <fullName evidence="1">Uncharacterized protein</fullName>
    </submittedName>
</protein>
<organism evidence="1 2">
    <name type="scientific">Candidatus Accumulibacter appositus</name>
    <dbReference type="NCBI Taxonomy" id="1454003"/>
    <lineage>
        <taxon>Bacteria</taxon>
        <taxon>Pseudomonadati</taxon>
        <taxon>Pseudomonadota</taxon>
        <taxon>Betaproteobacteria</taxon>
        <taxon>Candidatus Accumulibacter</taxon>
    </lineage>
</organism>
<dbReference type="PATRIC" id="fig|1454003.3.peg.1757"/>
<reference evidence="1 2" key="1">
    <citation type="submission" date="2014-02" db="EMBL/GenBank/DDBJ databases">
        <title>Expanding our view of genomic diversity in Candidatus Accumulibacter clades.</title>
        <authorList>
            <person name="Skennerton C.T."/>
            <person name="Barr J.J."/>
            <person name="Slater F.R."/>
            <person name="Bond P.L."/>
            <person name="Tyson G.W."/>
        </authorList>
    </citation>
    <scope>NUCLEOTIDE SEQUENCE [LARGE SCALE GENOMIC DNA]</scope>
    <source>
        <strain evidence="2">BA-92</strain>
    </source>
</reference>
<accession>A0A011PU68</accession>
<dbReference type="EMBL" id="JEMX01000030">
    <property type="protein sequence ID" value="EXI80562.1"/>
    <property type="molecule type" value="Genomic_DNA"/>
</dbReference>
<dbReference type="AlphaFoldDB" id="A0A011PU68"/>
<proteinExistence type="predicted"/>
<dbReference type="Proteomes" id="UP000021816">
    <property type="component" value="Unassembled WGS sequence"/>
</dbReference>
<dbReference type="STRING" id="1454003.AW10_01705"/>
<evidence type="ECO:0000313" key="2">
    <source>
        <dbReference type="Proteomes" id="UP000021816"/>
    </source>
</evidence>
<comment type="caution">
    <text evidence="1">The sequence shown here is derived from an EMBL/GenBank/DDBJ whole genome shotgun (WGS) entry which is preliminary data.</text>
</comment>